<dbReference type="PROSITE" id="PS50165">
    <property type="entry name" value="UVRC"/>
    <property type="match status" value="1"/>
</dbReference>
<dbReference type="InterPro" id="IPR036876">
    <property type="entry name" value="UVR_dom_sf"/>
</dbReference>
<dbReference type="GO" id="GO:0009380">
    <property type="term" value="C:excinuclease repair complex"/>
    <property type="evidence" value="ECO:0007669"/>
    <property type="project" value="TreeGrafter"/>
</dbReference>
<protein>
    <recommendedName>
        <fullName evidence="5">Excinuclease ABC subunit C</fullName>
    </recommendedName>
</protein>
<dbReference type="PROSITE" id="PS50164">
    <property type="entry name" value="GIY_YIG"/>
    <property type="match status" value="1"/>
</dbReference>
<dbReference type="Pfam" id="PF01541">
    <property type="entry name" value="GIY-YIG"/>
    <property type="match status" value="1"/>
</dbReference>
<gene>
    <name evidence="3" type="ORF">A2903_01810</name>
</gene>
<feature type="domain" description="GIY-YIG" evidence="1">
    <location>
        <begin position="13"/>
        <end position="93"/>
    </location>
</feature>
<dbReference type="GO" id="GO:0006289">
    <property type="term" value="P:nucleotide-excision repair"/>
    <property type="evidence" value="ECO:0007669"/>
    <property type="project" value="InterPro"/>
</dbReference>
<dbReference type="CDD" id="cd10434">
    <property type="entry name" value="GIY-YIG_UvrC_Cho"/>
    <property type="match status" value="1"/>
</dbReference>
<dbReference type="SUPFAM" id="SSF46600">
    <property type="entry name" value="C-terminal UvrC-binding domain of UvrB"/>
    <property type="match status" value="1"/>
</dbReference>
<dbReference type="InterPro" id="IPR001162">
    <property type="entry name" value="UvrC_RNase_H_dom"/>
</dbReference>
<accession>A0A1F6WMQ9</accession>
<evidence type="ECO:0000313" key="3">
    <source>
        <dbReference type="EMBL" id="OGI83163.1"/>
    </source>
</evidence>
<dbReference type="Pfam" id="PF08459">
    <property type="entry name" value="UvrC_RNaseH_dom"/>
    <property type="match status" value="1"/>
</dbReference>
<dbReference type="InterPro" id="IPR050066">
    <property type="entry name" value="UvrABC_protein_C"/>
</dbReference>
<dbReference type="InterPro" id="IPR038476">
    <property type="entry name" value="UvrC_RNase_H_dom_sf"/>
</dbReference>
<evidence type="ECO:0000313" key="4">
    <source>
        <dbReference type="Proteomes" id="UP000178184"/>
    </source>
</evidence>
<evidence type="ECO:0000259" key="2">
    <source>
        <dbReference type="PROSITE" id="PS50165"/>
    </source>
</evidence>
<proteinExistence type="predicted"/>
<dbReference type="PANTHER" id="PTHR30562">
    <property type="entry name" value="UVRC/OXIDOREDUCTASE"/>
    <property type="match status" value="1"/>
</dbReference>
<reference evidence="3 4" key="1">
    <citation type="journal article" date="2016" name="Nat. Commun.">
        <title>Thousands of microbial genomes shed light on interconnected biogeochemical processes in an aquifer system.</title>
        <authorList>
            <person name="Anantharaman K."/>
            <person name="Brown C.T."/>
            <person name="Hug L.A."/>
            <person name="Sharon I."/>
            <person name="Castelle C.J."/>
            <person name="Probst A.J."/>
            <person name="Thomas B.C."/>
            <person name="Singh A."/>
            <person name="Wilkins M.J."/>
            <person name="Karaoz U."/>
            <person name="Brodie E.L."/>
            <person name="Williams K.H."/>
            <person name="Hubbard S.S."/>
            <person name="Banfield J.F."/>
        </authorList>
    </citation>
    <scope>NUCLEOTIDE SEQUENCE [LARGE SCALE GENOMIC DNA]</scope>
</reference>
<comment type="caution">
    <text evidence="3">The sequence shown here is derived from an EMBL/GenBank/DDBJ whole genome shotgun (WGS) entry which is preliminary data.</text>
</comment>
<dbReference type="PANTHER" id="PTHR30562:SF1">
    <property type="entry name" value="UVRABC SYSTEM PROTEIN C"/>
    <property type="match status" value="1"/>
</dbReference>
<dbReference type="STRING" id="1801764.A2903_01810"/>
<dbReference type="InterPro" id="IPR000305">
    <property type="entry name" value="GIY-YIG_endonuc"/>
</dbReference>
<evidence type="ECO:0000259" key="1">
    <source>
        <dbReference type="PROSITE" id="PS50164"/>
    </source>
</evidence>
<dbReference type="SMART" id="SM00465">
    <property type="entry name" value="GIYc"/>
    <property type="match status" value="1"/>
</dbReference>
<dbReference type="SUPFAM" id="SSF82771">
    <property type="entry name" value="GIY-YIG endonuclease"/>
    <property type="match status" value="1"/>
</dbReference>
<feature type="domain" description="UvrC family homology region profile" evidence="2">
    <location>
        <begin position="318"/>
        <end position="402"/>
    </location>
</feature>
<dbReference type="InterPro" id="IPR047296">
    <property type="entry name" value="GIY-YIG_UvrC_Cho"/>
</dbReference>
<dbReference type="GO" id="GO:0009381">
    <property type="term" value="F:excinuclease ABC activity"/>
    <property type="evidence" value="ECO:0007669"/>
    <property type="project" value="InterPro"/>
</dbReference>
<dbReference type="Gene3D" id="3.40.1440.10">
    <property type="entry name" value="GIY-YIG endonuclease"/>
    <property type="match status" value="1"/>
</dbReference>
<name>A0A1F6WMQ9_9BACT</name>
<evidence type="ECO:0008006" key="5">
    <source>
        <dbReference type="Google" id="ProtNLM"/>
    </source>
</evidence>
<dbReference type="EMBL" id="MFUO01000035">
    <property type="protein sequence ID" value="OGI83163.1"/>
    <property type="molecule type" value="Genomic_DNA"/>
</dbReference>
<sequence>MNIQDLKKSKLPSTPGVYIFKFGKDILYIGKATNLKDRVKSYFSKELLNMRGMFLVDMVTKASKIDFIQTDSVLEALILEASLIKKHQPKYNTKEKDNKSFNYVCITREKIPKVLVVRGRSLFSSPLVRGRLGGGMYKATFGPFTNSTQLYEAMKIIRRIFPFHDAQSAKKPNYQFYKQLGLVPKINPSQPSLIKEGVAKNPHDKGGMGGFDNYKKNISNLILFFKGKKKKILQNLKKEMMMQARLKNFEQAGIIKKQIFALNHINDVALIKEDLIGASLEQIFLRSSGWLTRPSKKLVPASPPAKGEMPIGRGGAFRIEAYDIAHTSGADMVGAFVVLENGEKQTNEYRIFNIKGFTSSNDAGALGQVISRRLKHIYPNVEHGRDEWQYPDLIVADGNQIQKNVIEKELKKYKLKIPVVAVVKNEKHKARAIIGDMDKIKKYKKDILLANAEVHRYLIRHHRIKRGKTFLKNRL</sequence>
<dbReference type="Proteomes" id="UP000178184">
    <property type="component" value="Unassembled WGS sequence"/>
</dbReference>
<dbReference type="Gene3D" id="3.30.420.340">
    <property type="entry name" value="UvrC, RNAse H endonuclease domain"/>
    <property type="match status" value="1"/>
</dbReference>
<dbReference type="AlphaFoldDB" id="A0A1F6WMQ9"/>
<dbReference type="InterPro" id="IPR035901">
    <property type="entry name" value="GIY-YIG_endonuc_sf"/>
</dbReference>
<organism evidence="3 4">
    <name type="scientific">Candidatus Nomurabacteria bacterium RIFCSPLOWO2_01_FULL_33_17</name>
    <dbReference type="NCBI Taxonomy" id="1801764"/>
    <lineage>
        <taxon>Bacteria</taxon>
        <taxon>Candidatus Nomuraibacteriota</taxon>
    </lineage>
</organism>